<dbReference type="PANTHER" id="PTHR31876">
    <property type="entry name" value="COV-LIKE PROTEIN 1"/>
    <property type="match status" value="1"/>
</dbReference>
<evidence type="ECO:0000313" key="2">
    <source>
        <dbReference type="EMBL" id="OIR05399.1"/>
    </source>
</evidence>
<proteinExistence type="predicted"/>
<dbReference type="EMBL" id="MLJW01000050">
    <property type="protein sequence ID" value="OIR05399.1"/>
    <property type="molecule type" value="Genomic_DNA"/>
</dbReference>
<keyword evidence="1" id="KW-0812">Transmembrane</keyword>
<reference evidence="2" key="1">
    <citation type="submission" date="2016-10" db="EMBL/GenBank/DDBJ databases">
        <title>Sequence of Gallionella enrichment culture.</title>
        <authorList>
            <person name="Poehlein A."/>
            <person name="Muehling M."/>
            <person name="Daniel R."/>
        </authorList>
    </citation>
    <scope>NUCLEOTIDE SEQUENCE</scope>
</reference>
<keyword evidence="1" id="KW-1133">Transmembrane helix</keyword>
<dbReference type="InterPro" id="IPR007462">
    <property type="entry name" value="COV1-like"/>
</dbReference>
<evidence type="ECO:0008006" key="3">
    <source>
        <dbReference type="Google" id="ProtNLM"/>
    </source>
</evidence>
<dbReference type="AlphaFoldDB" id="A0A1J5SAN8"/>
<dbReference type="PANTHER" id="PTHR31876:SF26">
    <property type="entry name" value="PROTEIN LIKE COV 2"/>
    <property type="match status" value="1"/>
</dbReference>
<gene>
    <name evidence="2" type="ORF">GALL_124500</name>
</gene>
<organism evidence="2">
    <name type="scientific">mine drainage metagenome</name>
    <dbReference type="NCBI Taxonomy" id="410659"/>
    <lineage>
        <taxon>unclassified sequences</taxon>
        <taxon>metagenomes</taxon>
        <taxon>ecological metagenomes</taxon>
    </lineage>
</organism>
<keyword evidence="1" id="KW-0472">Membrane</keyword>
<comment type="caution">
    <text evidence="2">The sequence shown here is derived from an EMBL/GenBank/DDBJ whole genome shotgun (WGS) entry which is preliminary data.</text>
</comment>
<name>A0A1J5SAN8_9ZZZZ</name>
<accession>A0A1J5SAN8</accession>
<sequence length="218" mass="24298">MDKKPPKQTFRLFLKKILQYFLQGLVVLAPIGITIWVVLALFNFVDDILPNIVHVFLPDFMQKDGAGNLKKIPGLGFIVVIVIVLIVGRISSSFLFSKIVNMMDSFLENTPGIKFIYSSVKDFFEAFAGNKKKFDKPVLVNVDATNVWRVGFITQKNADHFEIIDHVVVYVPHSYAISGITYIVPRQNVRILNNISASEAMKFAVSGGVTDVGDQSAS</sequence>
<feature type="transmembrane region" description="Helical" evidence="1">
    <location>
        <begin position="75"/>
        <end position="96"/>
    </location>
</feature>
<dbReference type="Pfam" id="PF04367">
    <property type="entry name" value="DUF502"/>
    <property type="match status" value="1"/>
</dbReference>
<evidence type="ECO:0000256" key="1">
    <source>
        <dbReference type="SAM" id="Phobius"/>
    </source>
</evidence>
<protein>
    <recommendedName>
        <fullName evidence="3">DUF502 domain-containing protein</fullName>
    </recommendedName>
</protein>
<feature type="transmembrane region" description="Helical" evidence="1">
    <location>
        <begin position="20"/>
        <end position="42"/>
    </location>
</feature>